<comment type="subcellular location">
    <subcellularLocation>
        <location evidence="2">Cytoplasm</location>
    </subcellularLocation>
    <subcellularLocation>
        <location evidence="1">Nucleus</location>
    </subcellularLocation>
</comment>
<protein>
    <recommendedName>
        <fullName evidence="4">Leucine zipper transcription factor-like protein 1</fullName>
    </recommendedName>
</protein>
<dbReference type="PROSITE" id="PS00354">
    <property type="entry name" value="HMGI_Y"/>
    <property type="match status" value="1"/>
</dbReference>
<evidence type="ECO:0000256" key="10">
    <source>
        <dbReference type="SAM" id="Coils"/>
    </source>
</evidence>
<dbReference type="Pfam" id="PF15294">
    <property type="entry name" value="Leu_zip"/>
    <property type="match status" value="1"/>
</dbReference>
<evidence type="ECO:0000256" key="9">
    <source>
        <dbReference type="ARBA" id="ARBA00026004"/>
    </source>
</evidence>
<feature type="domain" description="Alkylated DNA repair protein AlkB homologue 8 N-terminal" evidence="11">
    <location>
        <begin position="290"/>
        <end position="309"/>
    </location>
</feature>
<dbReference type="EMBL" id="JAUCMX010000020">
    <property type="protein sequence ID" value="KAK3514990.1"/>
    <property type="molecule type" value="Genomic_DNA"/>
</dbReference>
<evidence type="ECO:0000256" key="5">
    <source>
        <dbReference type="ARBA" id="ARBA00022490"/>
    </source>
</evidence>
<evidence type="ECO:0000313" key="12">
    <source>
        <dbReference type="EMBL" id="KAK3514990.1"/>
    </source>
</evidence>
<dbReference type="GO" id="GO:0005634">
    <property type="term" value="C:nucleus"/>
    <property type="evidence" value="ECO:0007669"/>
    <property type="project" value="UniProtKB-SubCell"/>
</dbReference>
<dbReference type="PANTHER" id="PTHR21635:SF0">
    <property type="entry name" value="LEUCINE ZIPPER TRANSCRIPTION FACTOR-LIKE PROTEIN 1"/>
    <property type="match status" value="1"/>
</dbReference>
<evidence type="ECO:0000313" key="13">
    <source>
        <dbReference type="Proteomes" id="UP001274896"/>
    </source>
</evidence>
<comment type="function">
    <text evidence="8">Regulates ciliary localization of the BBSome complex. Together with the BBSome complex, controls SMO ciliary trafficking and contributes to the sonic hedgehog (SHH) pathway regulation. May play a role in neurite outgrowth. May have tumor suppressor function.</text>
</comment>
<accession>A0AAE0URX8</accession>
<sequence length="430" mass="48979">MSFLRRVAGRSLRDRVRSSVTREELGVEPLLLHIERGQLRWLGHLFRLSLGRLPGEVFRACPTGKKPRGRPRTRWRDYVSWLVWERLRVPLEELEEVSGEREAMSALDEKCEVERALNDLQKIQGDQQHTIHAQEISKLEDTVAAMQINFEKTLNASSASQKELQDSLVSAKHELLRVQDQLTLAEKELEKKFQQTAAYRNMKEILNKKNDQIKELRKRLQSSNHIVKFAEDMTVVGLISKNNESMRAQSDHSPLFIDGSPVEIVKSTKYLGVHLAENFTWSLNTTSISKKAHLPPPILTMFYRGTIESVLSSCITAWIGNCTVSDCKTLQRIVRTTEKIIGVSLPSIMDIEPYGSIAFKTAQRSDYRVVVPRQFLKDVDTQELKAGDTLYFRPIDVDRGVSPAVRFLEVHNELFVLCGIEGEVVLGTPC</sequence>
<evidence type="ECO:0000256" key="1">
    <source>
        <dbReference type="ARBA" id="ARBA00004123"/>
    </source>
</evidence>
<dbReference type="GO" id="GO:1903565">
    <property type="term" value="P:negative regulation of protein localization to cilium"/>
    <property type="evidence" value="ECO:0007669"/>
    <property type="project" value="TreeGrafter"/>
</dbReference>
<proteinExistence type="inferred from homology"/>
<dbReference type="AlphaFoldDB" id="A0AAE0URX8"/>
<comment type="subunit">
    <text evidence="9">Self-associates. Interacts with BBS9; the interaction mediates the association of LZTL1 with the BBsome complex and regulates BBSome ciliary trafficking.</text>
</comment>
<evidence type="ECO:0000256" key="2">
    <source>
        <dbReference type="ARBA" id="ARBA00004496"/>
    </source>
</evidence>
<keyword evidence="5" id="KW-0963">Cytoplasm</keyword>
<keyword evidence="7" id="KW-0539">Nucleus</keyword>
<dbReference type="PANTHER" id="PTHR21635">
    <property type="entry name" value="LEUCINE ZIPPER TRANSCRIPTION FACTOR LIKE"/>
    <property type="match status" value="1"/>
</dbReference>
<dbReference type="Pfam" id="PF09004">
    <property type="entry name" value="ALKBH8_N"/>
    <property type="match status" value="1"/>
</dbReference>
<gene>
    <name evidence="12" type="ORF">QTP70_003259</name>
</gene>
<reference evidence="12" key="1">
    <citation type="submission" date="2023-06" db="EMBL/GenBank/DDBJ databases">
        <title>Male Hemibagrus guttatus genome.</title>
        <authorList>
            <person name="Bian C."/>
        </authorList>
    </citation>
    <scope>NUCLEOTIDE SEQUENCE</scope>
    <source>
        <strain evidence="12">Male_cb2023</strain>
        <tissue evidence="12">Muscle</tissue>
    </source>
</reference>
<dbReference type="InterPro" id="IPR026157">
    <property type="entry name" value="LZTFL1"/>
</dbReference>
<dbReference type="InterPro" id="IPR015095">
    <property type="entry name" value="AlkB_hom8_N"/>
</dbReference>
<organism evidence="12 13">
    <name type="scientific">Hemibagrus guttatus</name>
    <dbReference type="NCBI Taxonomy" id="175788"/>
    <lineage>
        <taxon>Eukaryota</taxon>
        <taxon>Metazoa</taxon>
        <taxon>Chordata</taxon>
        <taxon>Craniata</taxon>
        <taxon>Vertebrata</taxon>
        <taxon>Euteleostomi</taxon>
        <taxon>Actinopterygii</taxon>
        <taxon>Neopterygii</taxon>
        <taxon>Teleostei</taxon>
        <taxon>Ostariophysi</taxon>
        <taxon>Siluriformes</taxon>
        <taxon>Bagridae</taxon>
        <taxon>Hemibagrus</taxon>
    </lineage>
</organism>
<dbReference type="InterPro" id="IPR000637">
    <property type="entry name" value="HMGI/Y_DNA-bd_CS"/>
</dbReference>
<evidence type="ECO:0000256" key="4">
    <source>
        <dbReference type="ARBA" id="ARBA00018920"/>
    </source>
</evidence>
<evidence type="ECO:0000256" key="7">
    <source>
        <dbReference type="ARBA" id="ARBA00023242"/>
    </source>
</evidence>
<comment type="similarity">
    <text evidence="3">Belongs to the LZTFL1 family.</text>
</comment>
<dbReference type="GO" id="GO:0005737">
    <property type="term" value="C:cytoplasm"/>
    <property type="evidence" value="ECO:0007669"/>
    <property type="project" value="UniProtKB-SubCell"/>
</dbReference>
<dbReference type="GO" id="GO:0006355">
    <property type="term" value="P:regulation of DNA-templated transcription"/>
    <property type="evidence" value="ECO:0007669"/>
    <property type="project" value="InterPro"/>
</dbReference>
<name>A0AAE0URX8_9TELE</name>
<feature type="coiled-coil region" evidence="10">
    <location>
        <begin position="161"/>
        <end position="233"/>
    </location>
</feature>
<dbReference type="GO" id="GO:0008168">
    <property type="term" value="F:methyltransferase activity"/>
    <property type="evidence" value="ECO:0007669"/>
    <property type="project" value="InterPro"/>
</dbReference>
<evidence type="ECO:0000256" key="6">
    <source>
        <dbReference type="ARBA" id="ARBA00023054"/>
    </source>
</evidence>
<dbReference type="GO" id="GO:0016706">
    <property type="term" value="F:2-oxoglutarate-dependent dioxygenase activity"/>
    <property type="evidence" value="ECO:0007669"/>
    <property type="project" value="InterPro"/>
</dbReference>
<evidence type="ECO:0000256" key="3">
    <source>
        <dbReference type="ARBA" id="ARBA00008868"/>
    </source>
</evidence>
<evidence type="ECO:0000256" key="8">
    <source>
        <dbReference type="ARBA" id="ARBA00024898"/>
    </source>
</evidence>
<dbReference type="Proteomes" id="UP001274896">
    <property type="component" value="Unassembled WGS sequence"/>
</dbReference>
<evidence type="ECO:0000259" key="11">
    <source>
        <dbReference type="Pfam" id="PF09004"/>
    </source>
</evidence>
<comment type="caution">
    <text evidence="12">The sequence shown here is derived from an EMBL/GenBank/DDBJ whole genome shotgun (WGS) entry which is preliminary data.</text>
</comment>
<keyword evidence="6 10" id="KW-0175">Coiled coil</keyword>
<keyword evidence="13" id="KW-1185">Reference proteome</keyword>